<dbReference type="InterPro" id="IPR033575">
    <property type="entry name" value="DDA1-like"/>
</dbReference>
<feature type="compositionally biased region" description="Low complexity" evidence="4">
    <location>
        <begin position="239"/>
        <end position="250"/>
    </location>
</feature>
<comment type="function">
    <text evidence="3">Functions as a component of numerous distinct DCX (DDB1-CUL4-X-box) E3 ubiquitin-protein ligase complexes which mediate the ubiquitination and subsequent proteasomal degradation of target proteins. In the DCX complexes, acts as a scaffolding subunit required to stabilize the complex.</text>
</comment>
<feature type="compositionally biased region" description="Polar residues" evidence="4">
    <location>
        <begin position="120"/>
        <end position="136"/>
    </location>
</feature>
<gene>
    <name evidence="6" type="ORF">TDIB3V08_LOCUS483</name>
</gene>
<evidence type="ECO:0000313" key="6">
    <source>
        <dbReference type="EMBL" id="CAD7194045.1"/>
    </source>
</evidence>
<evidence type="ECO:0000256" key="3">
    <source>
        <dbReference type="ARBA" id="ARBA00045586"/>
    </source>
</evidence>
<dbReference type="EMBL" id="OA564375">
    <property type="protein sequence ID" value="CAD7194045.1"/>
    <property type="molecule type" value="Genomic_DNA"/>
</dbReference>
<proteinExistence type="inferred from homology"/>
<feature type="region of interest" description="Disordered" evidence="4">
    <location>
        <begin position="101"/>
        <end position="250"/>
    </location>
</feature>
<dbReference type="GO" id="GO:0080008">
    <property type="term" value="C:Cul4-RING E3 ubiquitin ligase complex"/>
    <property type="evidence" value="ECO:0007669"/>
    <property type="project" value="TreeGrafter"/>
</dbReference>
<protein>
    <recommendedName>
        <fullName evidence="2">DET1- and DDB1-associated protein 1</fullName>
    </recommendedName>
</protein>
<reference evidence="6" key="1">
    <citation type="submission" date="2020-11" db="EMBL/GenBank/DDBJ databases">
        <authorList>
            <person name="Tran Van P."/>
        </authorList>
    </citation>
    <scope>NUCLEOTIDE SEQUENCE</scope>
</reference>
<feature type="compositionally biased region" description="Polar residues" evidence="4">
    <location>
        <begin position="164"/>
        <end position="175"/>
    </location>
</feature>
<accession>A0A7R8Z4B0</accession>
<comment type="similarity">
    <text evidence="1">Belongs to the DDA1 family.</text>
</comment>
<feature type="domain" description="DET1- and DDB1-associated protein 1" evidence="5">
    <location>
        <begin position="369"/>
        <end position="431"/>
    </location>
</feature>
<name>A0A7R8Z4B0_TIMDO</name>
<dbReference type="PANTHER" id="PTHR31879">
    <property type="entry name" value="DET1- AND DDB1-ASSOCIATED PROTEIN 1"/>
    <property type="match status" value="1"/>
</dbReference>
<dbReference type="Pfam" id="PF10172">
    <property type="entry name" value="DDA1"/>
    <property type="match status" value="1"/>
</dbReference>
<evidence type="ECO:0000259" key="5">
    <source>
        <dbReference type="Pfam" id="PF10172"/>
    </source>
</evidence>
<dbReference type="PANTHER" id="PTHR31879:SF2">
    <property type="entry name" value="DET1- AND DDB1-ASSOCIATED PROTEIN 1"/>
    <property type="match status" value="1"/>
</dbReference>
<organism evidence="6">
    <name type="scientific">Timema douglasi</name>
    <name type="common">Walking stick</name>
    <dbReference type="NCBI Taxonomy" id="61478"/>
    <lineage>
        <taxon>Eukaryota</taxon>
        <taxon>Metazoa</taxon>
        <taxon>Ecdysozoa</taxon>
        <taxon>Arthropoda</taxon>
        <taxon>Hexapoda</taxon>
        <taxon>Insecta</taxon>
        <taxon>Pterygota</taxon>
        <taxon>Neoptera</taxon>
        <taxon>Polyneoptera</taxon>
        <taxon>Phasmatodea</taxon>
        <taxon>Timematodea</taxon>
        <taxon>Timematoidea</taxon>
        <taxon>Timematidae</taxon>
        <taxon>Timema</taxon>
    </lineage>
</organism>
<sequence>MTVLSLPSGLEVEGRRATEFIAEIRNSISPSSAVELNTTSALANYATEAGSAVTGPKIILLLNSDTDQRCNRSGATLFLYAPEIFGAVVQAFMTARLTVQRPSREQKLTVQGLSEEHESTIQGPSREQEPTIQGPSREQEHTVQEPSTEQEPTGHQESKRLPSQGLQEIRSLSSKGHQEIKILPSQRSQEIKSLSSQDHQESKSLPSQGNQESKSLQERDSDLETVPSQQSLGKGPETSSRVSEGSSVGSSSADHLSQCCALDRLFAVSFGALTFEEKQQILAHLSLLQEYHYQLRGKAILNKLTVGGRVEKPLSLHYTGIQTPIFPIISNPVFCERDSLDHVATETDDSEFVLNEAHRGEETHSSVAEFLKGLPSYDENNFARFHTDSGSRTCVKRPSVYLPTKEYPSEQIIVTEKANILLRYLHQQWDKKHSQKKRDHMNLETTEETGSRKRPRLDQPSEGNSP</sequence>
<evidence type="ECO:0000256" key="1">
    <source>
        <dbReference type="ARBA" id="ARBA00008042"/>
    </source>
</evidence>
<feature type="region of interest" description="Disordered" evidence="4">
    <location>
        <begin position="431"/>
        <end position="466"/>
    </location>
</feature>
<dbReference type="GO" id="GO:0032436">
    <property type="term" value="P:positive regulation of proteasomal ubiquitin-dependent protein catabolic process"/>
    <property type="evidence" value="ECO:0007669"/>
    <property type="project" value="TreeGrafter"/>
</dbReference>
<feature type="compositionally biased region" description="Polar residues" evidence="4">
    <location>
        <begin position="185"/>
        <end position="214"/>
    </location>
</feature>
<dbReference type="InterPro" id="IPR018276">
    <property type="entry name" value="DDA1_dom"/>
</dbReference>
<evidence type="ECO:0000256" key="2">
    <source>
        <dbReference type="ARBA" id="ARBA00018256"/>
    </source>
</evidence>
<evidence type="ECO:0000256" key="4">
    <source>
        <dbReference type="SAM" id="MobiDB-lite"/>
    </source>
</evidence>
<dbReference type="AlphaFoldDB" id="A0A7R8Z4B0"/>